<feature type="transmembrane region" description="Helical" evidence="2">
    <location>
        <begin position="61"/>
        <end position="82"/>
    </location>
</feature>
<evidence type="ECO:0000256" key="2">
    <source>
        <dbReference type="SAM" id="Phobius"/>
    </source>
</evidence>
<dbReference type="Pfam" id="PF13687">
    <property type="entry name" value="DUF4153"/>
    <property type="match status" value="1"/>
</dbReference>
<dbReference type="RefSeq" id="WP_366296275.1">
    <property type="nucleotide sequence ID" value="NZ_CP159992.1"/>
</dbReference>
<feature type="transmembrane region" description="Helical" evidence="2">
    <location>
        <begin position="88"/>
        <end position="107"/>
    </location>
</feature>
<evidence type="ECO:0000313" key="3">
    <source>
        <dbReference type="EMBL" id="XCP97611.1"/>
    </source>
</evidence>
<feature type="transmembrane region" description="Helical" evidence="2">
    <location>
        <begin position="12"/>
        <end position="31"/>
    </location>
</feature>
<sequence>MIDKIMSSPQRAFITLTSAFLLAIVHQYLFYDFHIGVSYPIFVILFYCFMYTFAKDRMRALTIFDAWIAAVILLLSLTYLLFDNVLFQVLNFMVIPGLIMMHLTYVMGRKKRAWWEIGLIGTAIDHALPQTIRHWGTIGSMMVQAGGRKMDKTQKAVVLKVLIGLLASVPMLLVVLTLLSSADGIFNEYLSGFPEWLDQIAVTPMLPRIIWIIVAGVLFFSYVWGYVHPMQYEAEKRENAHWKNSTASPLTPLHPAAEPLTSNPDSERKITPAFTPVDSRIQTSPDSEPFRLDPVITGTILTVMNSVYILFVLVQFSYLFGTGEGHLPVDLSYAEYARNGFTELILVTSLNFLMLVVVLQYTHAKGKKGVIVQQALLLILVCCSAVMLSSAFVRLNLYEQAYGYTYIRFLVHAFMIFLALLLVIAALRIRCTKLPLIRCYIVLGLTAYTVINYIGMDIRIAELNIERYHQTGSIDAAYLASLSADALPLLQDFAENDYPELKTNLVERKKYLDLHADGAAWFSFNAARYRARLELSE</sequence>
<feature type="region of interest" description="Disordered" evidence="1">
    <location>
        <begin position="247"/>
        <end position="270"/>
    </location>
</feature>
<feature type="transmembrane region" description="Helical" evidence="2">
    <location>
        <begin position="439"/>
        <end position="456"/>
    </location>
</feature>
<accession>A0AAU8NKT5</accession>
<reference evidence="3" key="1">
    <citation type="submission" date="2024-05" db="EMBL/GenBank/DDBJ databases">
        <title>Draft genome assemblies of 36 bacteria isolated from hibernating arctic ground squirrels.</title>
        <authorList>
            <person name="McKee H."/>
            <person name="Mullen L."/>
            <person name="Drown D.M."/>
            <person name="Duddleston K.N."/>
        </authorList>
    </citation>
    <scope>NUCLEOTIDE SEQUENCE</scope>
    <source>
        <strain evidence="3">AN1007</strain>
    </source>
</reference>
<keyword evidence="2" id="KW-1133">Transmembrane helix</keyword>
<protein>
    <submittedName>
        <fullName evidence="3">DUF4173 domain-containing protein</fullName>
    </submittedName>
</protein>
<dbReference type="AlphaFoldDB" id="A0AAU8NKT5"/>
<dbReference type="EMBL" id="CP159992">
    <property type="protein sequence ID" value="XCP97611.1"/>
    <property type="molecule type" value="Genomic_DNA"/>
</dbReference>
<feature type="transmembrane region" description="Helical" evidence="2">
    <location>
        <begin position="405"/>
        <end position="427"/>
    </location>
</feature>
<name>A0AAU8NKT5_9BACL</name>
<feature type="transmembrane region" description="Helical" evidence="2">
    <location>
        <begin position="37"/>
        <end position="54"/>
    </location>
</feature>
<proteinExistence type="predicted"/>
<dbReference type="InterPro" id="IPR025291">
    <property type="entry name" value="DUF4153"/>
</dbReference>
<feature type="transmembrane region" description="Helical" evidence="2">
    <location>
        <begin position="340"/>
        <end position="359"/>
    </location>
</feature>
<feature type="transmembrane region" description="Helical" evidence="2">
    <location>
        <begin position="295"/>
        <end position="320"/>
    </location>
</feature>
<keyword evidence="2" id="KW-0472">Membrane</keyword>
<evidence type="ECO:0000256" key="1">
    <source>
        <dbReference type="SAM" id="MobiDB-lite"/>
    </source>
</evidence>
<feature type="transmembrane region" description="Helical" evidence="2">
    <location>
        <begin position="157"/>
        <end position="179"/>
    </location>
</feature>
<feature type="transmembrane region" description="Helical" evidence="2">
    <location>
        <begin position="371"/>
        <end position="393"/>
    </location>
</feature>
<keyword evidence="2" id="KW-0812">Transmembrane</keyword>
<gene>
    <name evidence="3" type="ORF">ABXS70_13315</name>
</gene>
<feature type="transmembrane region" description="Helical" evidence="2">
    <location>
        <begin position="209"/>
        <end position="227"/>
    </location>
</feature>
<organism evidence="3">
    <name type="scientific">Paenibacillus sp. AN1007</name>
    <dbReference type="NCBI Taxonomy" id="3151385"/>
    <lineage>
        <taxon>Bacteria</taxon>
        <taxon>Bacillati</taxon>
        <taxon>Bacillota</taxon>
        <taxon>Bacilli</taxon>
        <taxon>Bacillales</taxon>
        <taxon>Paenibacillaceae</taxon>
        <taxon>Paenibacillus</taxon>
    </lineage>
</organism>